<dbReference type="GeneTree" id="ENSGT00390000005023"/>
<keyword evidence="3" id="KW-1185">Reference proteome</keyword>
<gene>
    <name evidence="2" type="primary">MLF1</name>
</gene>
<name>A0AAZ3RRK8_ONCTS</name>
<feature type="region of interest" description="Disordered" evidence="1">
    <location>
        <begin position="95"/>
        <end position="125"/>
    </location>
</feature>
<dbReference type="Gene3D" id="3.30.420.10">
    <property type="entry name" value="Ribonuclease H-like superfamily/Ribonuclease H"/>
    <property type="match status" value="1"/>
</dbReference>
<protein>
    <recommendedName>
        <fullName evidence="4">Tc1-like transposase DDE domain-containing protein</fullName>
    </recommendedName>
</protein>
<organism evidence="2 3">
    <name type="scientific">Oncorhynchus tshawytscha</name>
    <name type="common">Chinook salmon</name>
    <name type="synonym">Salmo tshawytscha</name>
    <dbReference type="NCBI Taxonomy" id="74940"/>
    <lineage>
        <taxon>Eukaryota</taxon>
        <taxon>Metazoa</taxon>
        <taxon>Chordata</taxon>
        <taxon>Craniata</taxon>
        <taxon>Vertebrata</taxon>
        <taxon>Euteleostomi</taxon>
        <taxon>Actinopterygii</taxon>
        <taxon>Neopterygii</taxon>
        <taxon>Teleostei</taxon>
        <taxon>Protacanthopterygii</taxon>
        <taxon>Salmoniformes</taxon>
        <taxon>Salmonidae</taxon>
        <taxon>Salmoninae</taxon>
        <taxon>Oncorhynchus</taxon>
    </lineage>
</organism>
<accession>A0AAZ3RRK8</accession>
<dbReference type="Proteomes" id="UP000694402">
    <property type="component" value="Unassembled WGS sequence"/>
</dbReference>
<evidence type="ECO:0000256" key="1">
    <source>
        <dbReference type="SAM" id="MobiDB-lite"/>
    </source>
</evidence>
<evidence type="ECO:0000313" key="3">
    <source>
        <dbReference type="Proteomes" id="UP000694402"/>
    </source>
</evidence>
<reference evidence="3" key="1">
    <citation type="journal article" date="2018" name="PLoS ONE">
        <title>Chinook salmon (Oncorhynchus tshawytscha) genome and transcriptome.</title>
        <authorList>
            <person name="Christensen K.A."/>
            <person name="Leong J.S."/>
            <person name="Sakhrani D."/>
            <person name="Biagi C.A."/>
            <person name="Minkley D.R."/>
            <person name="Withler R.E."/>
            <person name="Rondeau E.B."/>
            <person name="Koop B.F."/>
            <person name="Devlin R.H."/>
        </authorList>
    </citation>
    <scope>NUCLEOTIDE SEQUENCE [LARGE SCALE GENOMIC DNA]</scope>
</reference>
<dbReference type="InterPro" id="IPR036397">
    <property type="entry name" value="RNaseH_sf"/>
</dbReference>
<proteinExistence type="predicted"/>
<dbReference type="GO" id="GO:0003676">
    <property type="term" value="F:nucleic acid binding"/>
    <property type="evidence" value="ECO:0007669"/>
    <property type="project" value="InterPro"/>
</dbReference>
<dbReference type="Ensembl" id="ENSOTST00005117194.1">
    <property type="protein sequence ID" value="ENSOTSP00005142554.1"/>
    <property type="gene ID" value="ENSOTSG00005022284.2"/>
</dbReference>
<reference evidence="2" key="3">
    <citation type="submission" date="2025-09" db="UniProtKB">
        <authorList>
            <consortium name="Ensembl"/>
        </authorList>
    </citation>
    <scope>IDENTIFICATION</scope>
</reference>
<evidence type="ECO:0000313" key="2">
    <source>
        <dbReference type="Ensembl" id="ENSOTSP00005142554.1"/>
    </source>
</evidence>
<reference evidence="2" key="2">
    <citation type="submission" date="2025-08" db="UniProtKB">
        <authorList>
            <consortium name="Ensembl"/>
        </authorList>
    </citation>
    <scope>IDENTIFICATION</scope>
</reference>
<evidence type="ECO:0008006" key="4">
    <source>
        <dbReference type="Google" id="ProtNLM"/>
    </source>
</evidence>
<feature type="compositionally biased region" description="Basic and acidic residues" evidence="1">
    <location>
        <begin position="112"/>
        <end position="123"/>
    </location>
</feature>
<dbReference type="AlphaFoldDB" id="A0AAZ3RRK8"/>
<sequence>MVTSLTPSAGGCNVHTPGRWSRFIAGDRKEIYFILHFPRPTPVEMFNSLLREFDEDPFFSSSRDPFQAHNTRVQQMMRSFSEPFGRDFMPSLTGGRERGHVSGGQLNTSMVPREDHRDNDPKHTSRLCKGYLTKKESDGVLHQMSWPAQSPDLNPIEMFWDELDRRVKEKQPTSAQVM</sequence>